<feature type="compositionally biased region" description="Low complexity" evidence="1">
    <location>
        <begin position="13"/>
        <end position="52"/>
    </location>
</feature>
<organism evidence="2 3">
    <name type="scientific">Chlamydomonas incerta</name>
    <dbReference type="NCBI Taxonomy" id="51695"/>
    <lineage>
        <taxon>Eukaryota</taxon>
        <taxon>Viridiplantae</taxon>
        <taxon>Chlorophyta</taxon>
        <taxon>core chlorophytes</taxon>
        <taxon>Chlorophyceae</taxon>
        <taxon>CS clade</taxon>
        <taxon>Chlamydomonadales</taxon>
        <taxon>Chlamydomonadaceae</taxon>
        <taxon>Chlamydomonas</taxon>
    </lineage>
</organism>
<evidence type="ECO:0000313" key="2">
    <source>
        <dbReference type="EMBL" id="KAG2442548.1"/>
    </source>
</evidence>
<reference evidence="2" key="1">
    <citation type="journal article" date="2020" name="bioRxiv">
        <title>Comparative genomics of Chlamydomonas.</title>
        <authorList>
            <person name="Craig R.J."/>
            <person name="Hasan A.R."/>
            <person name="Ness R.W."/>
            <person name="Keightley P.D."/>
        </authorList>
    </citation>
    <scope>NUCLEOTIDE SEQUENCE</scope>
    <source>
        <strain evidence="2">SAG 7.73</strain>
    </source>
</reference>
<dbReference type="AlphaFoldDB" id="A0A835TFN2"/>
<gene>
    <name evidence="2" type="ORF">HXX76_002634</name>
</gene>
<dbReference type="PANTHER" id="PTHR28096">
    <property type="entry name" value="PROTEIN FAF1"/>
    <property type="match status" value="1"/>
</dbReference>
<evidence type="ECO:0000313" key="3">
    <source>
        <dbReference type="Proteomes" id="UP000650467"/>
    </source>
</evidence>
<dbReference type="PANTHER" id="PTHR28096:SF1">
    <property type="entry name" value="PROTEIN FAF1"/>
    <property type="match status" value="1"/>
</dbReference>
<feature type="compositionally biased region" description="Low complexity" evidence="1">
    <location>
        <begin position="120"/>
        <end position="139"/>
    </location>
</feature>
<proteinExistence type="predicted"/>
<dbReference type="Pfam" id="PF15375">
    <property type="entry name" value="FSAF1"/>
    <property type="match status" value="1"/>
</dbReference>
<keyword evidence="3" id="KW-1185">Reference proteome</keyword>
<dbReference type="OrthoDB" id="498232at2759"/>
<name>A0A835TFN2_CHLIN</name>
<dbReference type="InterPro" id="IPR027973">
    <property type="entry name" value="FSAF1-like"/>
</dbReference>
<feature type="region of interest" description="Disordered" evidence="1">
    <location>
        <begin position="1"/>
        <end position="140"/>
    </location>
</feature>
<accession>A0A835TFN2</accession>
<feature type="compositionally biased region" description="Low complexity" evidence="1">
    <location>
        <begin position="164"/>
        <end position="182"/>
    </location>
</feature>
<dbReference type="InterPro" id="IPR053030">
    <property type="entry name" value="Ribosomal_biogenesis_FAF1-like"/>
</dbReference>
<protein>
    <submittedName>
        <fullName evidence="2">Uncharacterized protein</fullName>
    </submittedName>
</protein>
<sequence length="319" mass="32188">MFDDDRARKKSAAKASTSGRGQSTKAATPARAAAAGTPSGSAASGQEGAAAAKPLKGGQQPAPGSASRSKSVLPSAAGTPIAAGSTKKRKGASENEIDAIMRGAAKKSKTAGASGGPDGAAKPSKAAATAAAAAAAAEAARAEALRRERKLFMSHKASKVHEVASSSPAPAGRRGAAAAAAADGEEAGLTPEEFQRLHLEVEKFAAASLDKKAAKQYKARMLARVGAKADTAPRTALSIGKGMAQVAAKRQARALEEAIEAGMVSRKGLGKKKRATAAKNRDRGLMEAGPSFKNGILRVKPMAKARNELGKLRLPKGVL</sequence>
<dbReference type="GO" id="GO:0000462">
    <property type="term" value="P:maturation of SSU-rRNA from tricistronic rRNA transcript (SSU-rRNA, 5.8S rRNA, LSU-rRNA)"/>
    <property type="evidence" value="ECO:0007669"/>
    <property type="project" value="TreeGrafter"/>
</dbReference>
<comment type="caution">
    <text evidence="2">The sequence shown here is derived from an EMBL/GenBank/DDBJ whole genome shotgun (WGS) entry which is preliminary data.</text>
</comment>
<evidence type="ECO:0000256" key="1">
    <source>
        <dbReference type="SAM" id="MobiDB-lite"/>
    </source>
</evidence>
<dbReference type="GO" id="GO:0005730">
    <property type="term" value="C:nucleolus"/>
    <property type="evidence" value="ECO:0007669"/>
    <property type="project" value="TreeGrafter"/>
</dbReference>
<dbReference type="Proteomes" id="UP000650467">
    <property type="component" value="Unassembled WGS sequence"/>
</dbReference>
<dbReference type="EMBL" id="JAEHOC010000004">
    <property type="protein sequence ID" value="KAG2442548.1"/>
    <property type="molecule type" value="Genomic_DNA"/>
</dbReference>
<feature type="region of interest" description="Disordered" evidence="1">
    <location>
        <begin position="153"/>
        <end position="187"/>
    </location>
</feature>